<accession>A0A1Q9D084</accession>
<dbReference type="AlphaFoldDB" id="A0A1Q9D084"/>
<name>A0A1Q9D084_SYMMI</name>
<sequence>MFALGGCCDVKAEWSEEEREREGRQKAERWLASSTMPENMLWMLQNWPDHVEDALRRGLNNAQHLKVTGPAQALRLRADYLHVGQGLSVSESETRVLIQRVINTGHTEPILHQIDNHEVSGDSAEKIMRGLILLNICQEVLHMRNFANAYESRVAVQEARRF</sequence>
<organism evidence="1 2">
    <name type="scientific">Symbiodinium microadriaticum</name>
    <name type="common">Dinoflagellate</name>
    <name type="synonym">Zooxanthella microadriatica</name>
    <dbReference type="NCBI Taxonomy" id="2951"/>
    <lineage>
        <taxon>Eukaryota</taxon>
        <taxon>Sar</taxon>
        <taxon>Alveolata</taxon>
        <taxon>Dinophyceae</taxon>
        <taxon>Suessiales</taxon>
        <taxon>Symbiodiniaceae</taxon>
        <taxon>Symbiodinium</taxon>
    </lineage>
</organism>
<evidence type="ECO:0000313" key="2">
    <source>
        <dbReference type="Proteomes" id="UP000186817"/>
    </source>
</evidence>
<reference evidence="1 2" key="1">
    <citation type="submission" date="2016-02" db="EMBL/GenBank/DDBJ databases">
        <title>Genome analysis of coral dinoflagellate symbionts highlights evolutionary adaptations to a symbiotic lifestyle.</title>
        <authorList>
            <person name="Aranda M."/>
            <person name="Li Y."/>
            <person name="Liew Y.J."/>
            <person name="Baumgarten S."/>
            <person name="Simakov O."/>
            <person name="Wilson M."/>
            <person name="Piel J."/>
            <person name="Ashoor H."/>
            <person name="Bougouffa S."/>
            <person name="Bajic V.B."/>
            <person name="Ryu T."/>
            <person name="Ravasi T."/>
            <person name="Bayer T."/>
            <person name="Micklem G."/>
            <person name="Kim H."/>
            <person name="Bhak J."/>
            <person name="Lajeunesse T.C."/>
            <person name="Voolstra C.R."/>
        </authorList>
    </citation>
    <scope>NUCLEOTIDE SEQUENCE [LARGE SCALE GENOMIC DNA]</scope>
    <source>
        <strain evidence="1 2">CCMP2467</strain>
    </source>
</reference>
<proteinExistence type="predicted"/>
<gene>
    <name evidence="1" type="ORF">AK812_SmicGene30088</name>
</gene>
<evidence type="ECO:0000313" key="1">
    <source>
        <dbReference type="EMBL" id="OLP88572.1"/>
    </source>
</evidence>
<keyword evidence="2" id="KW-1185">Reference proteome</keyword>
<protein>
    <submittedName>
        <fullName evidence="1">Uncharacterized protein</fullName>
    </submittedName>
</protein>
<dbReference type="Proteomes" id="UP000186817">
    <property type="component" value="Unassembled WGS sequence"/>
</dbReference>
<dbReference type="EMBL" id="LSRX01000806">
    <property type="protein sequence ID" value="OLP88572.1"/>
    <property type="molecule type" value="Genomic_DNA"/>
</dbReference>
<comment type="caution">
    <text evidence="1">The sequence shown here is derived from an EMBL/GenBank/DDBJ whole genome shotgun (WGS) entry which is preliminary data.</text>
</comment>